<dbReference type="GO" id="GO:0005741">
    <property type="term" value="C:mitochondrial outer membrane"/>
    <property type="evidence" value="ECO:0007669"/>
    <property type="project" value="TreeGrafter"/>
</dbReference>
<dbReference type="PANTHER" id="PTHR43647">
    <property type="entry name" value="DEHYDROGENASE"/>
    <property type="match status" value="1"/>
</dbReference>
<dbReference type="Proteomes" id="UP000249757">
    <property type="component" value="Unassembled WGS sequence"/>
</dbReference>
<sequence length="332" mass="37096">MASTILITGANGSLAIPAVEYLLRAYPQHSLVLTVRNDSVKDHNTAELRRILAQQPDAHVSIRVLDLASLEQVRVFSDTILSEINDKALPRLSSVICNAMTWNLSGGPKYTSDGYEASIAVNYLAHFSLCLRLLSGMDNVHGRIVFLGSVAHWPEKASLSRGYPTQIPEELDLLVHPQPDKQGEETGRGFQRYGTSKLVTIMVMYELNRRLKAKKDTEAIRAVAVDPLDLLDSRAFRQPHVPHHLQIMARIVTWLLPLLRFVVPRLMKVEQAAGSVVEVAVAEKFSGQEGYFEGEQKVNSSPESMEMKMQLALWRKSVEWCGLEQGETIVEL</sequence>
<gene>
    <name evidence="4" type="ORF">Ptr86124_008820</name>
    <name evidence="3" type="ORF">PtrM4_128630</name>
</gene>
<dbReference type="InterPro" id="IPR051593">
    <property type="entry name" value="Ergosterol_Biosynth_ERG27"/>
</dbReference>
<reference evidence="4" key="2">
    <citation type="submission" date="2021-05" db="EMBL/GenBank/DDBJ databases">
        <authorList>
            <person name="Moolhuijzen P.M."/>
            <person name="Moffat C.S."/>
        </authorList>
    </citation>
    <scope>NUCLEOTIDE SEQUENCE</scope>
    <source>
        <strain evidence="4">86-124</strain>
    </source>
</reference>
<evidence type="ECO:0000313" key="4">
    <source>
        <dbReference type="EMBL" id="KAI1511980.1"/>
    </source>
</evidence>
<dbReference type="PANTHER" id="PTHR43647:SF4">
    <property type="entry name" value="KETOREDUCTASE (KR) DOMAIN-CONTAINING PROTEIN"/>
    <property type="match status" value="1"/>
</dbReference>
<dbReference type="EMBL" id="NQIK02000007">
    <property type="protein sequence ID" value="KAF7568250.1"/>
    <property type="molecule type" value="Genomic_DNA"/>
</dbReference>
<proteinExistence type="predicted"/>
<dbReference type="Pfam" id="PF00106">
    <property type="entry name" value="adh_short"/>
    <property type="match status" value="1"/>
</dbReference>
<reference evidence="5" key="4">
    <citation type="journal article" date="2022" name="Microb. Genom.">
        <title>A global pangenome for the wheat fungal pathogen Pyrenophora tritici-repentis and prediction of effector protein structural homology.</title>
        <authorList>
            <person name="Moolhuijzen P.M."/>
            <person name="See P.T."/>
            <person name="Shi G."/>
            <person name="Powell H.R."/>
            <person name="Cockram J."/>
            <person name="Jorgensen L.N."/>
            <person name="Benslimane H."/>
            <person name="Strelkov S.E."/>
            <person name="Turner J."/>
            <person name="Liu Z."/>
            <person name="Moffat C.S."/>
        </authorList>
    </citation>
    <scope>NUCLEOTIDE SEQUENCE [LARGE SCALE GENOMIC DNA]</scope>
</reference>
<dbReference type="InterPro" id="IPR036291">
    <property type="entry name" value="NAD(P)-bd_dom_sf"/>
</dbReference>
<dbReference type="Proteomes" id="UP000245464">
    <property type="component" value="Chromosome 7"/>
</dbReference>
<comment type="pathway">
    <text evidence="1">Steroid biosynthesis; zymosterol biosynthesis; zymosterol from lanosterol: step 5/6.</text>
</comment>
<reference evidence="3" key="1">
    <citation type="journal article" date="2018" name="BMC Genomics">
        <title>Comparative genomics of the wheat fungal pathogen Pyrenophora tritici-repentis reveals chromosomal variations and genome plasticity.</title>
        <authorList>
            <person name="Moolhuijzen P."/>
            <person name="See P.T."/>
            <person name="Hane J.K."/>
            <person name="Shi G."/>
            <person name="Liu Z."/>
            <person name="Oliver R.P."/>
            <person name="Moffat C.S."/>
        </authorList>
    </citation>
    <scope>NUCLEOTIDE SEQUENCE [LARGE SCALE GENOMIC DNA]</scope>
    <source>
        <strain evidence="3">M4</strain>
    </source>
</reference>
<protein>
    <recommendedName>
        <fullName evidence="2">3beta-hydroxysteroid 3-dehydrogenase</fullName>
        <ecNumber evidence="2">1.1.1.270</ecNumber>
    </recommendedName>
</protein>
<dbReference type="EC" id="1.1.1.270" evidence="2"/>
<dbReference type="AlphaFoldDB" id="A0A2W1DEH9"/>
<dbReference type="SUPFAM" id="SSF51735">
    <property type="entry name" value="NAD(P)-binding Rossmann-fold domains"/>
    <property type="match status" value="1"/>
</dbReference>
<dbReference type="OrthoDB" id="191139at2759"/>
<comment type="caution">
    <text evidence="4">The sequence shown here is derived from an EMBL/GenBank/DDBJ whole genome shotgun (WGS) entry which is preliminary data.</text>
</comment>
<keyword evidence="5" id="KW-1185">Reference proteome</keyword>
<accession>A0A2W1DEH9</accession>
<dbReference type="Gene3D" id="3.40.50.720">
    <property type="entry name" value="NAD(P)-binding Rossmann-like Domain"/>
    <property type="match status" value="1"/>
</dbReference>
<dbReference type="GO" id="GO:0000253">
    <property type="term" value="F:3-beta-hydroxysteroid 3-dehydrogenase (NADP+) activity"/>
    <property type="evidence" value="ECO:0007669"/>
    <property type="project" value="UniProtKB-EC"/>
</dbReference>
<evidence type="ECO:0000256" key="1">
    <source>
        <dbReference type="ARBA" id="ARBA00023589"/>
    </source>
</evidence>
<dbReference type="InterPro" id="IPR002347">
    <property type="entry name" value="SDR_fam"/>
</dbReference>
<dbReference type="GO" id="GO:0005789">
    <property type="term" value="C:endoplasmic reticulum membrane"/>
    <property type="evidence" value="ECO:0007669"/>
    <property type="project" value="TreeGrafter"/>
</dbReference>
<organism evidence="4 5">
    <name type="scientific">Pyrenophora tritici-repentis</name>
    <dbReference type="NCBI Taxonomy" id="45151"/>
    <lineage>
        <taxon>Eukaryota</taxon>
        <taxon>Fungi</taxon>
        <taxon>Dikarya</taxon>
        <taxon>Ascomycota</taxon>
        <taxon>Pezizomycotina</taxon>
        <taxon>Dothideomycetes</taxon>
        <taxon>Pleosporomycetidae</taxon>
        <taxon>Pleosporales</taxon>
        <taxon>Pleosporineae</taxon>
        <taxon>Pleosporaceae</taxon>
        <taxon>Pyrenophora</taxon>
    </lineage>
</organism>
<dbReference type="GO" id="GO:0005811">
    <property type="term" value="C:lipid droplet"/>
    <property type="evidence" value="ECO:0007669"/>
    <property type="project" value="TreeGrafter"/>
</dbReference>
<dbReference type="EMBL" id="NRDI02000012">
    <property type="protein sequence ID" value="KAI1511980.1"/>
    <property type="molecule type" value="Genomic_DNA"/>
</dbReference>
<evidence type="ECO:0000256" key="2">
    <source>
        <dbReference type="ARBA" id="ARBA00023621"/>
    </source>
</evidence>
<name>A0A2W1DEH9_9PLEO</name>
<evidence type="ECO:0000313" key="5">
    <source>
        <dbReference type="Proteomes" id="UP000249757"/>
    </source>
</evidence>
<evidence type="ECO:0000313" key="3">
    <source>
        <dbReference type="EMBL" id="KAF7568250.1"/>
    </source>
</evidence>
<reference evidence="4" key="3">
    <citation type="journal article" date="2022" name="bioRxiv">
        <title>A global pangenome for the wheat fungal pathogen Pyrenophora tritici-repentis and prediction of effector protein structural homology.</title>
        <authorList>
            <person name="Moolhuijzen P."/>
            <person name="See P.T."/>
            <person name="Shi G."/>
            <person name="Powell H.R."/>
            <person name="Cockram J."/>
            <person name="Jorgensen L.N."/>
            <person name="Benslimane H."/>
            <person name="Strelkov S.E."/>
            <person name="Turner J."/>
            <person name="Liu Z."/>
            <person name="Moffat C.S."/>
        </authorList>
    </citation>
    <scope>NUCLEOTIDE SEQUENCE</scope>
    <source>
        <strain evidence="4">86-124</strain>
    </source>
</reference>